<dbReference type="EC" id="2.1.1.137" evidence="4"/>
<dbReference type="GO" id="GO:0032259">
    <property type="term" value="P:methylation"/>
    <property type="evidence" value="ECO:0007669"/>
    <property type="project" value="UniProtKB-KW"/>
</dbReference>
<evidence type="ECO:0000256" key="4">
    <source>
        <dbReference type="ARBA" id="ARBA00034521"/>
    </source>
</evidence>
<comment type="caution">
    <text evidence="10">The sequence shown here is derived from an EMBL/GenBank/DDBJ whole genome shotgun (WGS) entry which is preliminary data.</text>
</comment>
<dbReference type="InterPro" id="IPR026669">
    <property type="entry name" value="Arsenite_MeTrfase-like"/>
</dbReference>
<comment type="catalytic activity">
    <reaction evidence="7">
        <text>arsenic triglutathione + 2 [thioredoxin]-dithiol + 2 S-adenosyl-L-methionine + H2O = dimethylarsinous acid + 2 [thioredoxin]-disulfide + 3 glutathione + 2 S-adenosyl-L-homocysteine + 2 H(+)</text>
        <dbReference type="Rhea" id="RHEA:69464"/>
        <dbReference type="Rhea" id="RHEA-COMP:10698"/>
        <dbReference type="Rhea" id="RHEA-COMP:10700"/>
        <dbReference type="ChEBI" id="CHEBI:15377"/>
        <dbReference type="ChEBI" id="CHEBI:15378"/>
        <dbReference type="ChEBI" id="CHEBI:23808"/>
        <dbReference type="ChEBI" id="CHEBI:29950"/>
        <dbReference type="ChEBI" id="CHEBI:50058"/>
        <dbReference type="ChEBI" id="CHEBI:57856"/>
        <dbReference type="ChEBI" id="CHEBI:57925"/>
        <dbReference type="ChEBI" id="CHEBI:59789"/>
        <dbReference type="ChEBI" id="CHEBI:183640"/>
        <dbReference type="EC" id="2.1.1.137"/>
    </reaction>
</comment>
<dbReference type="Proteomes" id="UP000606008">
    <property type="component" value="Unassembled WGS sequence"/>
</dbReference>
<evidence type="ECO:0000256" key="2">
    <source>
        <dbReference type="ARBA" id="ARBA00022691"/>
    </source>
</evidence>
<keyword evidence="11" id="KW-1185">Reference proteome</keyword>
<keyword evidence="10" id="KW-0489">Methyltransferase</keyword>
<organism evidence="10 11">
    <name type="scientific">Fibrivirga algicola</name>
    <dbReference type="NCBI Taxonomy" id="2950420"/>
    <lineage>
        <taxon>Bacteria</taxon>
        <taxon>Pseudomonadati</taxon>
        <taxon>Bacteroidota</taxon>
        <taxon>Cytophagia</taxon>
        <taxon>Cytophagales</taxon>
        <taxon>Spirosomataceae</taxon>
        <taxon>Fibrivirga</taxon>
    </lineage>
</organism>
<reference evidence="11" key="2">
    <citation type="submission" date="2023-07" db="EMBL/GenBank/DDBJ databases">
        <authorList>
            <person name="Jung D.-H."/>
        </authorList>
    </citation>
    <scope>NUCLEOTIDE SEQUENCE [LARGE SCALE GENOMIC DNA]</scope>
    <source>
        <strain evidence="11">JA-25</strain>
    </source>
</reference>
<dbReference type="InterPro" id="IPR029063">
    <property type="entry name" value="SAM-dependent_MTases_sf"/>
</dbReference>
<comment type="catalytic activity">
    <reaction evidence="6">
        <text>arsenic triglutathione + [thioredoxin]-dithiol + S-adenosyl-L-methionine + 2 H2O = methylarsonous acid + [thioredoxin]-disulfide + 3 glutathione + S-adenosyl-L-homocysteine + H(+)</text>
        <dbReference type="Rhea" id="RHEA:69460"/>
        <dbReference type="Rhea" id="RHEA-COMP:10698"/>
        <dbReference type="Rhea" id="RHEA-COMP:10700"/>
        <dbReference type="ChEBI" id="CHEBI:15377"/>
        <dbReference type="ChEBI" id="CHEBI:15378"/>
        <dbReference type="ChEBI" id="CHEBI:17826"/>
        <dbReference type="ChEBI" id="CHEBI:29950"/>
        <dbReference type="ChEBI" id="CHEBI:50058"/>
        <dbReference type="ChEBI" id="CHEBI:57856"/>
        <dbReference type="ChEBI" id="CHEBI:57925"/>
        <dbReference type="ChEBI" id="CHEBI:59789"/>
        <dbReference type="ChEBI" id="CHEBI:183640"/>
        <dbReference type="EC" id="2.1.1.137"/>
    </reaction>
</comment>
<comment type="catalytic activity">
    <reaction evidence="8">
        <text>arsenic triglutathione + 3 [thioredoxin]-dithiol + 3 S-adenosyl-L-methionine = trimethylarsine + 3 [thioredoxin]-disulfide + 3 glutathione + 3 S-adenosyl-L-homocysteine + 3 H(+)</text>
        <dbReference type="Rhea" id="RHEA:69432"/>
        <dbReference type="Rhea" id="RHEA-COMP:10698"/>
        <dbReference type="Rhea" id="RHEA-COMP:10700"/>
        <dbReference type="ChEBI" id="CHEBI:15378"/>
        <dbReference type="ChEBI" id="CHEBI:27130"/>
        <dbReference type="ChEBI" id="CHEBI:29950"/>
        <dbReference type="ChEBI" id="CHEBI:50058"/>
        <dbReference type="ChEBI" id="CHEBI:57856"/>
        <dbReference type="ChEBI" id="CHEBI:57925"/>
        <dbReference type="ChEBI" id="CHEBI:59789"/>
        <dbReference type="ChEBI" id="CHEBI:183640"/>
        <dbReference type="EC" id="2.1.1.137"/>
    </reaction>
</comment>
<dbReference type="Gene3D" id="3.40.50.150">
    <property type="entry name" value="Vaccinia Virus protein VP39"/>
    <property type="match status" value="1"/>
</dbReference>
<evidence type="ECO:0000256" key="1">
    <source>
        <dbReference type="ARBA" id="ARBA00022679"/>
    </source>
</evidence>
<feature type="domain" description="Methyltransferase" evidence="9">
    <location>
        <begin position="75"/>
        <end position="221"/>
    </location>
</feature>
<evidence type="ECO:0000259" key="9">
    <source>
        <dbReference type="Pfam" id="PF13847"/>
    </source>
</evidence>
<evidence type="ECO:0000313" key="10">
    <source>
        <dbReference type="EMBL" id="NID12055.1"/>
    </source>
</evidence>
<evidence type="ECO:0000256" key="5">
    <source>
        <dbReference type="ARBA" id="ARBA00034545"/>
    </source>
</evidence>
<dbReference type="CDD" id="cd02440">
    <property type="entry name" value="AdoMet_MTases"/>
    <property type="match status" value="1"/>
</dbReference>
<gene>
    <name evidence="10" type="ORF">F7231_17920</name>
</gene>
<evidence type="ECO:0000256" key="6">
    <source>
        <dbReference type="ARBA" id="ARBA00047941"/>
    </source>
</evidence>
<dbReference type="RefSeq" id="WP_166692917.1">
    <property type="nucleotide sequence ID" value="NZ_WAEL01000006.1"/>
</dbReference>
<evidence type="ECO:0000256" key="3">
    <source>
        <dbReference type="ARBA" id="ARBA00034487"/>
    </source>
</evidence>
<dbReference type="GO" id="GO:0008168">
    <property type="term" value="F:methyltransferase activity"/>
    <property type="evidence" value="ECO:0007669"/>
    <property type="project" value="UniProtKB-KW"/>
</dbReference>
<dbReference type="PANTHER" id="PTHR43675">
    <property type="entry name" value="ARSENITE METHYLTRANSFERASE"/>
    <property type="match status" value="1"/>
</dbReference>
<protein>
    <recommendedName>
        <fullName evidence="5">Arsenite methyltransferase</fullName>
        <ecNumber evidence="4">2.1.1.137</ecNumber>
    </recommendedName>
</protein>
<reference evidence="11" key="1">
    <citation type="submission" date="2019-09" db="EMBL/GenBank/DDBJ databases">
        <authorList>
            <person name="Jung D.-H."/>
        </authorList>
    </citation>
    <scope>NUCLEOTIDE SEQUENCE [LARGE SCALE GENOMIC DNA]</scope>
    <source>
        <strain evidence="11">JA-25</strain>
    </source>
</reference>
<keyword evidence="1" id="KW-0808">Transferase</keyword>
<evidence type="ECO:0000256" key="8">
    <source>
        <dbReference type="ARBA" id="ARBA00048428"/>
    </source>
</evidence>
<dbReference type="NCBIfam" id="NF008823">
    <property type="entry name" value="PRK11873.1"/>
    <property type="match status" value="1"/>
</dbReference>
<sequence length="303" mass="31701">MQTESQLKELVRETYTTVADQSREMNAASCCGVGGCSPLDDAAIMADDYTHLAGYVAAADLGLGCGLPTQFAQIKPGDTVIDLGSGAGNDCFVARHETGPTGKVIGIDFTPAMIDRARRNADTLGFNNVEFRAGDIEQMPVADNVADVVVSNCVLNLVPNKANVLAEIARVLKPGGHFSISDIVLQGDLPAGLRQAAELYAGCVSGAIQHDDYLQLIQEAGFTQITVQKSKAITLPDSILANYLSADDIATYRQGGVGIVSVTVYAEKPETTGSVEPMAKPRINLTDLTNSSAQACTPGGGCC</sequence>
<comment type="similarity">
    <text evidence="3">Belongs to the methyltransferase superfamily. Arsenite methyltransferase family.</text>
</comment>
<evidence type="ECO:0000313" key="11">
    <source>
        <dbReference type="Proteomes" id="UP000606008"/>
    </source>
</evidence>
<dbReference type="Pfam" id="PF13847">
    <property type="entry name" value="Methyltransf_31"/>
    <property type="match status" value="1"/>
</dbReference>
<dbReference type="SUPFAM" id="SSF53335">
    <property type="entry name" value="S-adenosyl-L-methionine-dependent methyltransferases"/>
    <property type="match status" value="1"/>
</dbReference>
<evidence type="ECO:0000256" key="7">
    <source>
        <dbReference type="ARBA" id="ARBA00047943"/>
    </source>
</evidence>
<dbReference type="PANTHER" id="PTHR43675:SF8">
    <property type="entry name" value="ARSENITE METHYLTRANSFERASE"/>
    <property type="match status" value="1"/>
</dbReference>
<keyword evidence="2" id="KW-0949">S-adenosyl-L-methionine</keyword>
<dbReference type="EMBL" id="WAEL01000006">
    <property type="protein sequence ID" value="NID12055.1"/>
    <property type="molecule type" value="Genomic_DNA"/>
</dbReference>
<dbReference type="InterPro" id="IPR025714">
    <property type="entry name" value="Methyltranfer_dom"/>
</dbReference>
<accession>A0ABX0QHZ9</accession>
<proteinExistence type="inferred from homology"/>
<name>A0ABX0QHZ9_9BACT</name>